<dbReference type="InterPro" id="IPR036812">
    <property type="entry name" value="NAD(P)_OxRdtase_dom_sf"/>
</dbReference>
<keyword evidence="5" id="KW-0560">Oxidoreductase</keyword>
<protein>
    <submittedName>
        <fullName evidence="9">Uncharacterized protein</fullName>
    </submittedName>
</protein>
<feature type="domain" description="NADP-dependent oxidoreductase" evidence="7">
    <location>
        <begin position="673"/>
        <end position="875"/>
    </location>
</feature>
<evidence type="ECO:0000256" key="3">
    <source>
        <dbReference type="ARBA" id="ARBA00022741"/>
    </source>
</evidence>
<dbReference type="PANTHER" id="PTHR43272:SF83">
    <property type="entry name" value="ACYL-COA SYNTHETASE LONG-CHAIN, ISOFORM J"/>
    <property type="match status" value="1"/>
</dbReference>
<evidence type="ECO:0000256" key="6">
    <source>
        <dbReference type="ARBA" id="ARBA00036813"/>
    </source>
</evidence>
<dbReference type="GO" id="GO:0005811">
    <property type="term" value="C:lipid droplet"/>
    <property type="evidence" value="ECO:0007669"/>
    <property type="project" value="TreeGrafter"/>
</dbReference>
<sequence>MDFKYASLQPGCYKKPPFSVEAPGYKPVEGETIPRRNPSCAQGLKAKPEEGVNTVFDVLLRASEKFENLRAIGTRKHIKTHNEIKKTVKIVDGKEVEVSKNWTYFELGEFEYLTYGQYVTRALQIGAGYRQLGLTKEDRLHVFASTSANWLISAHAAVTQSIPIVTSYATLGEEGLEVSLVQTHAKAIFVDPDLIPKLFNPLKKAAKLEILIYNNNIDVVQAHLSKLEELYPNIRIFSLEEVQQLGENNLVEPVPPQPDDLCCLMYTSGTTGEPKGVPLKHRNIVAAIAGLESIFHPFVRTKDAVLCYLPLAHSFEFAFENACLYWGLKMGYGNPRTLSDTSMRNCKGDIKEFRPTILIGVPAIWETIRKGIEQKVSQLGFIKSHIFWSALVLKAFLCKWRLPGSGLLDALVFNAVKQETGGKLRACFNGAGPIGKETRRFISYAIVPLLMGYGLTETMAMGALMDPLEWDDETLGDIPGCIEIKLVDFAEAGYFSTNNPPQGEILIRGDAVMDGYYQNEEENAKALTRDRWFRTGDIGEWAPNGHLKIIDRKKNLVKTLNGEYIALEKLESIYRTNNLISNICVYAAADRAKPIAIVFPALKALQEFADSKGREHNGLNSLVQNPIIKGLVLKELQTTARKADLAPFEIIEGIVLTDYEWTAQNGLLTPAHKLISDDVAFEVLRTALECGANVWNGADYTPKWRGSGIFSPEKTFHVYGTPEANTLHLMKRYFTKYPEDADKVVLCIKSGLVSRKDFQMDCSAKGMAGFLKNADDILAGTKKIDIFGPARVDPNVPIEDTIAGLVTLIQEGKITGIQLTEVSSTTIQRASKIHPIAMVEAEVSLWSRDIFSNDVASTCASLGIVISGHTPLGAGQF</sequence>
<evidence type="ECO:0000256" key="1">
    <source>
        <dbReference type="ARBA" id="ARBA00006432"/>
    </source>
</evidence>
<keyword evidence="3" id="KW-0547">Nucleotide-binding</keyword>
<comment type="similarity">
    <text evidence="1">Belongs to the ATP-dependent AMP-binding enzyme family.</text>
</comment>
<dbReference type="OrthoDB" id="1700726at2759"/>
<evidence type="ECO:0000313" key="10">
    <source>
        <dbReference type="Proteomes" id="UP000566819"/>
    </source>
</evidence>
<dbReference type="Pfam" id="PF00248">
    <property type="entry name" value="Aldo_ket_red"/>
    <property type="match status" value="1"/>
</dbReference>
<dbReference type="EMBL" id="JAAMPI010002375">
    <property type="protein sequence ID" value="KAF4614352.1"/>
    <property type="molecule type" value="Genomic_DNA"/>
</dbReference>
<evidence type="ECO:0000259" key="7">
    <source>
        <dbReference type="Pfam" id="PF00248"/>
    </source>
</evidence>
<dbReference type="AlphaFoldDB" id="A0A8H4VLW4"/>
<evidence type="ECO:0000256" key="2">
    <source>
        <dbReference type="ARBA" id="ARBA00022598"/>
    </source>
</evidence>
<dbReference type="GO" id="GO:0004467">
    <property type="term" value="F:long-chain fatty acid-CoA ligase activity"/>
    <property type="evidence" value="ECO:0007669"/>
    <property type="project" value="UniProtKB-EC"/>
</dbReference>
<keyword evidence="10" id="KW-1185">Reference proteome</keyword>
<feature type="domain" description="AMP-dependent synthetase/ligase" evidence="8">
    <location>
        <begin position="108"/>
        <end position="517"/>
    </location>
</feature>
<evidence type="ECO:0000256" key="4">
    <source>
        <dbReference type="ARBA" id="ARBA00022840"/>
    </source>
</evidence>
<name>A0A8H4VLW4_9HELO</name>
<dbReference type="InterPro" id="IPR000873">
    <property type="entry name" value="AMP-dep_synth/lig_dom"/>
</dbReference>
<reference evidence="9 10" key="1">
    <citation type="submission" date="2020-03" db="EMBL/GenBank/DDBJ databases">
        <title>Draft Genome Sequence of Cudoniella acicularis.</title>
        <authorList>
            <person name="Buettner E."/>
            <person name="Kellner H."/>
        </authorList>
    </citation>
    <scope>NUCLEOTIDE SEQUENCE [LARGE SCALE GENOMIC DNA]</scope>
    <source>
        <strain evidence="9 10">DSM 108380</strain>
    </source>
</reference>
<dbReference type="InterPro" id="IPR023210">
    <property type="entry name" value="NADP_OxRdtase_dom"/>
</dbReference>
<dbReference type="Proteomes" id="UP000566819">
    <property type="component" value="Unassembled WGS sequence"/>
</dbReference>
<comment type="caution">
    <text evidence="9">The sequence shown here is derived from an EMBL/GenBank/DDBJ whole genome shotgun (WGS) entry which is preliminary data.</text>
</comment>
<evidence type="ECO:0000313" key="9">
    <source>
        <dbReference type="EMBL" id="KAF4614352.1"/>
    </source>
</evidence>
<dbReference type="Gene3D" id="3.20.20.100">
    <property type="entry name" value="NADP-dependent oxidoreductase domain"/>
    <property type="match status" value="1"/>
</dbReference>
<dbReference type="PANTHER" id="PTHR43272">
    <property type="entry name" value="LONG-CHAIN-FATTY-ACID--COA LIGASE"/>
    <property type="match status" value="1"/>
</dbReference>
<dbReference type="GO" id="GO:0035336">
    <property type="term" value="P:long-chain fatty-acyl-CoA metabolic process"/>
    <property type="evidence" value="ECO:0007669"/>
    <property type="project" value="TreeGrafter"/>
</dbReference>
<evidence type="ECO:0000256" key="5">
    <source>
        <dbReference type="ARBA" id="ARBA00023002"/>
    </source>
</evidence>
<gene>
    <name evidence="9" type="ORF">G7Y89_g15385</name>
</gene>
<dbReference type="InterPro" id="IPR020845">
    <property type="entry name" value="AMP-binding_CS"/>
</dbReference>
<dbReference type="InterPro" id="IPR042099">
    <property type="entry name" value="ANL_N_sf"/>
</dbReference>
<keyword evidence="4" id="KW-0067">ATP-binding</keyword>
<dbReference type="Pfam" id="PF00501">
    <property type="entry name" value="AMP-binding"/>
    <property type="match status" value="1"/>
</dbReference>
<proteinExistence type="inferred from homology"/>
<dbReference type="GO" id="GO:0005783">
    <property type="term" value="C:endoplasmic reticulum"/>
    <property type="evidence" value="ECO:0007669"/>
    <property type="project" value="TreeGrafter"/>
</dbReference>
<dbReference type="GO" id="GO:0016491">
    <property type="term" value="F:oxidoreductase activity"/>
    <property type="evidence" value="ECO:0007669"/>
    <property type="project" value="UniProtKB-KW"/>
</dbReference>
<evidence type="ECO:0000259" key="8">
    <source>
        <dbReference type="Pfam" id="PF00501"/>
    </source>
</evidence>
<dbReference type="GO" id="GO:0005524">
    <property type="term" value="F:ATP binding"/>
    <property type="evidence" value="ECO:0007669"/>
    <property type="project" value="UniProtKB-KW"/>
</dbReference>
<organism evidence="9 10">
    <name type="scientific">Cudoniella acicularis</name>
    <dbReference type="NCBI Taxonomy" id="354080"/>
    <lineage>
        <taxon>Eukaryota</taxon>
        <taxon>Fungi</taxon>
        <taxon>Dikarya</taxon>
        <taxon>Ascomycota</taxon>
        <taxon>Pezizomycotina</taxon>
        <taxon>Leotiomycetes</taxon>
        <taxon>Helotiales</taxon>
        <taxon>Tricladiaceae</taxon>
        <taxon>Cudoniella</taxon>
    </lineage>
</organism>
<accession>A0A8H4VLW4</accession>
<dbReference type="PROSITE" id="PS00455">
    <property type="entry name" value="AMP_BINDING"/>
    <property type="match status" value="1"/>
</dbReference>
<dbReference type="GO" id="GO:0005886">
    <property type="term" value="C:plasma membrane"/>
    <property type="evidence" value="ECO:0007669"/>
    <property type="project" value="TreeGrafter"/>
</dbReference>
<comment type="catalytic activity">
    <reaction evidence="6">
        <text>a long-chain fatty acid + ATP + CoA = a long-chain fatty acyl-CoA + AMP + diphosphate</text>
        <dbReference type="Rhea" id="RHEA:15421"/>
        <dbReference type="ChEBI" id="CHEBI:30616"/>
        <dbReference type="ChEBI" id="CHEBI:33019"/>
        <dbReference type="ChEBI" id="CHEBI:57287"/>
        <dbReference type="ChEBI" id="CHEBI:57560"/>
        <dbReference type="ChEBI" id="CHEBI:83139"/>
        <dbReference type="ChEBI" id="CHEBI:456215"/>
        <dbReference type="EC" id="6.2.1.3"/>
    </reaction>
</comment>
<dbReference type="Gene3D" id="3.40.50.12780">
    <property type="entry name" value="N-terminal domain of ligase-like"/>
    <property type="match status" value="1"/>
</dbReference>
<keyword evidence="2" id="KW-0436">Ligase</keyword>
<dbReference type="SUPFAM" id="SSF56801">
    <property type="entry name" value="Acetyl-CoA synthetase-like"/>
    <property type="match status" value="1"/>
</dbReference>
<dbReference type="SUPFAM" id="SSF51430">
    <property type="entry name" value="NAD(P)-linked oxidoreductase"/>
    <property type="match status" value="1"/>
</dbReference>